<comment type="caution">
    <text evidence="1">The sequence shown here is derived from an EMBL/GenBank/DDBJ whole genome shotgun (WGS) entry which is preliminary data.</text>
</comment>
<dbReference type="Proteomes" id="UP000582016">
    <property type="component" value="Unassembled WGS sequence"/>
</dbReference>
<dbReference type="InterPro" id="IPR053187">
    <property type="entry name" value="Notoamide_regulator"/>
</dbReference>
<dbReference type="PANTHER" id="PTHR47256:SF1">
    <property type="entry name" value="ZN(II)2CYS6 TRANSCRIPTION FACTOR (EUROFUNG)"/>
    <property type="match status" value="1"/>
</dbReference>
<dbReference type="OrthoDB" id="10261408at2759"/>
<dbReference type="EMBL" id="JAAOAQ010000023">
    <property type="protein sequence ID" value="KAF5570983.1"/>
    <property type="molecule type" value="Genomic_DNA"/>
</dbReference>
<name>A0A8H5NNB0_9HYPO</name>
<sequence>MQGNYRKIQPAPRDDADEIDRKFRVAKRKRQHVRIACNPCREKKRACQTRSLACIYRVPPKTVDSTIKIQKQLDTLQHSFNHYADIVEQLKTLPETDALKLLQRLRSPADVNGAFASLQGSVHTRIRLSNHRTAQAILPTTNSRVEFELTALHGIVYPTLVPIDITSLGISPLEKPALPAAQTETLQKISPASPVVLSSDRARSLCDSRLEEIDISYWTKVPISNETAAAMISLFLETDQTIVGFVDADLFVESLVERTPQFCSTFLVSAILYVACHAYTAFDLESVAVGRLCFQETERLFRAEGSFDDLITLAAINTFSLACRFHGHEMLAQELVAAARHMGRRLGLYSVPLDSPSALAFQELPDDLVRMTAHVAWGTYNWLTIHVLYFHDESIAIPPALPIPGYERHDDMWPQHPLPEYMGSSFTKLCEYFTVIQEVAVVYSIADGKPVVDHVPIAFAEAKYQKILAWADSLGKDMAWDQNSQEHVMLFHMWFHCAVLDIFRPFAHGGHKNYTLKSFSSQDSTPKTIFSASLNQLKRLALLYRTQQMPNSYMPYINISLIHIANTICRETNDPTAKFYFLLCMRYWQHLDEADVQAVAQKFEEVALFDEFAVYKKED</sequence>
<keyword evidence="2" id="KW-1185">Reference proteome</keyword>
<reference evidence="1 2" key="1">
    <citation type="submission" date="2020-05" db="EMBL/GenBank/DDBJ databases">
        <title>Identification and distribution of gene clusters putatively required for synthesis of sphingolipid metabolism inhibitors in phylogenetically diverse species of the filamentous fungus Fusarium.</title>
        <authorList>
            <person name="Kim H.-S."/>
            <person name="Busman M."/>
            <person name="Brown D.W."/>
            <person name="Divon H."/>
            <person name="Uhlig S."/>
            <person name="Proctor R.H."/>
        </authorList>
    </citation>
    <scope>NUCLEOTIDE SEQUENCE [LARGE SCALE GENOMIC DNA]</scope>
    <source>
        <strain evidence="1 2">NRRL 13617</strain>
    </source>
</reference>
<dbReference type="CDD" id="cd12148">
    <property type="entry name" value="fungal_TF_MHR"/>
    <property type="match status" value="1"/>
</dbReference>
<evidence type="ECO:0000313" key="2">
    <source>
        <dbReference type="Proteomes" id="UP000582016"/>
    </source>
</evidence>
<proteinExistence type="predicted"/>
<gene>
    <name evidence="1" type="ORF">FPHYL_818</name>
</gene>
<accession>A0A8H5NNB0</accession>
<organism evidence="1 2">
    <name type="scientific">Fusarium phyllophilum</name>
    <dbReference type="NCBI Taxonomy" id="47803"/>
    <lineage>
        <taxon>Eukaryota</taxon>
        <taxon>Fungi</taxon>
        <taxon>Dikarya</taxon>
        <taxon>Ascomycota</taxon>
        <taxon>Pezizomycotina</taxon>
        <taxon>Sordariomycetes</taxon>
        <taxon>Hypocreomycetidae</taxon>
        <taxon>Hypocreales</taxon>
        <taxon>Nectriaceae</taxon>
        <taxon>Fusarium</taxon>
        <taxon>Fusarium fujikuroi species complex</taxon>
    </lineage>
</organism>
<dbReference type="PANTHER" id="PTHR47256">
    <property type="entry name" value="ZN(II)2CYS6 TRANSCRIPTION FACTOR (EUROFUNG)-RELATED"/>
    <property type="match status" value="1"/>
</dbReference>
<protein>
    <submittedName>
        <fullName evidence="1">Conidial development fluffy</fullName>
    </submittedName>
</protein>
<dbReference type="AlphaFoldDB" id="A0A8H5NNB0"/>
<evidence type="ECO:0000313" key="1">
    <source>
        <dbReference type="EMBL" id="KAF5570983.1"/>
    </source>
</evidence>